<evidence type="ECO:0008006" key="4">
    <source>
        <dbReference type="Google" id="ProtNLM"/>
    </source>
</evidence>
<dbReference type="AlphaFoldDB" id="A0A7W5A0F6"/>
<feature type="chain" id="PRO_5030758399" description="Lipoprotein" evidence="1">
    <location>
        <begin position="28"/>
        <end position="244"/>
    </location>
</feature>
<dbReference type="EMBL" id="JACHXG010000001">
    <property type="protein sequence ID" value="MBB3087243.1"/>
    <property type="molecule type" value="Genomic_DNA"/>
</dbReference>
<proteinExistence type="predicted"/>
<sequence length="244" mass="25736">MTLNGLRRRLGLTLSLAALLGGLTACGGTASSGKDKSYADESPKKILADAKASMSSLKSVHLSGTGIDGGEEMKIDMTVSTAGDCTGTIGTPDGEMTLLVVDGKAWFKADRAFWEANAGGDADAVLAMVGKKWVAGGDDIGDLTALCDWDELSGEFLELLVPSTIEGLTIKKSKDQVDGQPVIKLEDRSSEQGTIYVQAEEPHYVVKVSNTGEEAADVTFSAFDEPTEIVAPKPRQQIDFENMG</sequence>
<dbReference type="RefSeq" id="WP_183541327.1">
    <property type="nucleotide sequence ID" value="NZ_BMQT01000001.1"/>
</dbReference>
<dbReference type="PROSITE" id="PS51257">
    <property type="entry name" value="PROKAR_LIPOPROTEIN"/>
    <property type="match status" value="1"/>
</dbReference>
<protein>
    <recommendedName>
        <fullName evidence="4">Lipoprotein</fullName>
    </recommendedName>
</protein>
<name>A0A7W5A0F6_9ACTN</name>
<dbReference type="Gene3D" id="2.50.20.20">
    <property type="match status" value="1"/>
</dbReference>
<evidence type="ECO:0000313" key="3">
    <source>
        <dbReference type="Proteomes" id="UP000577707"/>
    </source>
</evidence>
<keyword evidence="3" id="KW-1185">Reference proteome</keyword>
<evidence type="ECO:0000256" key="1">
    <source>
        <dbReference type="SAM" id="SignalP"/>
    </source>
</evidence>
<comment type="caution">
    <text evidence="2">The sequence shown here is derived from an EMBL/GenBank/DDBJ whole genome shotgun (WGS) entry which is preliminary data.</text>
</comment>
<evidence type="ECO:0000313" key="2">
    <source>
        <dbReference type="EMBL" id="MBB3087243.1"/>
    </source>
</evidence>
<organism evidence="2 3">
    <name type="scientific">Nocardioides albus</name>
    <dbReference type="NCBI Taxonomy" id="1841"/>
    <lineage>
        <taxon>Bacteria</taxon>
        <taxon>Bacillati</taxon>
        <taxon>Actinomycetota</taxon>
        <taxon>Actinomycetes</taxon>
        <taxon>Propionibacteriales</taxon>
        <taxon>Nocardioidaceae</taxon>
        <taxon>Nocardioides</taxon>
    </lineage>
</organism>
<gene>
    <name evidence="2" type="ORF">FHS12_000166</name>
</gene>
<feature type="signal peptide" evidence="1">
    <location>
        <begin position="1"/>
        <end position="27"/>
    </location>
</feature>
<accession>A0A7W5A0F6</accession>
<reference evidence="2 3" key="1">
    <citation type="submission" date="2020-08" db="EMBL/GenBank/DDBJ databases">
        <title>Genomic Encyclopedia of Type Strains, Phase III (KMG-III): the genomes of soil and plant-associated and newly described type strains.</title>
        <authorList>
            <person name="Whitman W."/>
        </authorList>
    </citation>
    <scope>NUCLEOTIDE SEQUENCE [LARGE SCALE GENOMIC DNA]</scope>
    <source>
        <strain evidence="2 3">CECT 3302</strain>
    </source>
</reference>
<keyword evidence="1" id="KW-0732">Signal</keyword>
<dbReference type="Proteomes" id="UP000577707">
    <property type="component" value="Unassembled WGS sequence"/>
</dbReference>